<protein>
    <submittedName>
        <fullName evidence="6">Polysaccharide biosynthesis protein</fullName>
    </submittedName>
</protein>
<proteinExistence type="predicted"/>
<organism evidence="6 7">
    <name type="scientific">Niallia endozanthoxylica</name>
    <dbReference type="NCBI Taxonomy" id="2036016"/>
    <lineage>
        <taxon>Bacteria</taxon>
        <taxon>Bacillati</taxon>
        <taxon>Bacillota</taxon>
        <taxon>Bacilli</taxon>
        <taxon>Bacillales</taxon>
        <taxon>Bacillaceae</taxon>
        <taxon>Niallia</taxon>
    </lineage>
</organism>
<evidence type="ECO:0000256" key="3">
    <source>
        <dbReference type="ARBA" id="ARBA00022824"/>
    </source>
</evidence>
<evidence type="ECO:0000256" key="1">
    <source>
        <dbReference type="ARBA" id="ARBA00004389"/>
    </source>
</evidence>
<dbReference type="OrthoDB" id="555447at2"/>
<dbReference type="Gene3D" id="3.40.50.2000">
    <property type="entry name" value="Glycogen Phosphorylase B"/>
    <property type="match status" value="1"/>
</dbReference>
<comment type="subcellular location">
    <subcellularLocation>
        <location evidence="1">Endoplasmic reticulum membrane</location>
        <topology evidence="1">Single-pass membrane protein</topology>
    </subcellularLocation>
</comment>
<keyword evidence="5" id="KW-0472">Membrane</keyword>
<dbReference type="GO" id="GO:0006488">
    <property type="term" value="P:dolichol-linked oligosaccharide biosynthetic process"/>
    <property type="evidence" value="ECO:0007669"/>
    <property type="project" value="InterPro"/>
</dbReference>
<dbReference type="AlphaFoldDB" id="A0A5J5H4B4"/>
<gene>
    <name evidence="6" type="ORF">F4V44_22755</name>
</gene>
<dbReference type="PANTHER" id="PTHR12154:SF4">
    <property type="entry name" value="UDP-N-ACETYLGLUCOSAMINE TRANSFERASE SUBUNIT ALG14 HOMOLOG"/>
    <property type="match status" value="1"/>
</dbReference>
<comment type="caution">
    <text evidence="6">The sequence shown here is derived from an EMBL/GenBank/DDBJ whole genome shotgun (WGS) entry which is preliminary data.</text>
</comment>
<dbReference type="GO" id="GO:0004577">
    <property type="term" value="F:N-acetylglucosaminyldiphosphodolichol N-acetylglucosaminyltransferase activity"/>
    <property type="evidence" value="ECO:0007669"/>
    <property type="project" value="TreeGrafter"/>
</dbReference>
<keyword evidence="7" id="KW-1185">Reference proteome</keyword>
<dbReference type="EMBL" id="VYKL01000041">
    <property type="protein sequence ID" value="KAA9015479.1"/>
    <property type="molecule type" value="Genomic_DNA"/>
</dbReference>
<evidence type="ECO:0000256" key="5">
    <source>
        <dbReference type="ARBA" id="ARBA00023136"/>
    </source>
</evidence>
<keyword evidence="3" id="KW-0256">Endoplasmic reticulum</keyword>
<sequence>MKDQTKKRKKVLFISSLGGHLTQLLQLKPLFEEYDYHIITEKSIITEDLSKQYRMSFLVYGARNYLFRYVFKISYNFFKSLYYFLREKPDVIVTTGAHTAVPMCYIAKIFGKKVVFIESFAKTSTPTMSGKLVYPIADLFIVQWKEMKKHYPKAVHGGSIY</sequence>
<keyword evidence="2" id="KW-0812">Transmembrane</keyword>
<name>A0A5J5H4B4_9BACI</name>
<dbReference type="SUPFAM" id="SSF53756">
    <property type="entry name" value="UDP-Glycosyltransferase/glycogen phosphorylase"/>
    <property type="match status" value="1"/>
</dbReference>
<evidence type="ECO:0000313" key="7">
    <source>
        <dbReference type="Proteomes" id="UP000326671"/>
    </source>
</evidence>
<dbReference type="Proteomes" id="UP000326671">
    <property type="component" value="Unassembled WGS sequence"/>
</dbReference>
<dbReference type="PANTHER" id="PTHR12154">
    <property type="entry name" value="GLYCOSYL TRANSFERASE-RELATED"/>
    <property type="match status" value="1"/>
</dbReference>
<reference evidence="6 7" key="1">
    <citation type="submission" date="2019-09" db="EMBL/GenBank/DDBJ databases">
        <title>Whole genome sequences of isolates from the Mars Exploration Rovers.</title>
        <authorList>
            <person name="Seuylemezian A."/>
            <person name="Vaishampayan P."/>
        </authorList>
    </citation>
    <scope>NUCLEOTIDE SEQUENCE [LARGE SCALE GENOMIC DNA]</scope>
    <source>
        <strain evidence="6 7">MER_TA_151</strain>
    </source>
</reference>
<dbReference type="Pfam" id="PF08660">
    <property type="entry name" value="Alg14"/>
    <property type="match status" value="1"/>
</dbReference>
<dbReference type="NCBIfam" id="NF041549">
    <property type="entry name" value="PssD"/>
    <property type="match status" value="1"/>
</dbReference>
<evidence type="ECO:0000256" key="4">
    <source>
        <dbReference type="ARBA" id="ARBA00022989"/>
    </source>
</evidence>
<evidence type="ECO:0000256" key="2">
    <source>
        <dbReference type="ARBA" id="ARBA00022692"/>
    </source>
</evidence>
<evidence type="ECO:0000313" key="6">
    <source>
        <dbReference type="EMBL" id="KAA9015479.1"/>
    </source>
</evidence>
<dbReference type="RefSeq" id="WP_150442309.1">
    <property type="nucleotide sequence ID" value="NZ_VYKL01000041.1"/>
</dbReference>
<accession>A0A5J5H4B4</accession>
<keyword evidence="4" id="KW-1133">Transmembrane helix</keyword>
<dbReference type="InterPro" id="IPR013969">
    <property type="entry name" value="Oligosacch_biosynth_Alg14"/>
</dbReference>